<dbReference type="InterPro" id="IPR036866">
    <property type="entry name" value="RibonucZ/Hydroxyglut_hydro"/>
</dbReference>
<name>A0A8C4NIK0_EPTBU</name>
<dbReference type="GO" id="GO:0050313">
    <property type="term" value="F:sulfur dioxygenase activity"/>
    <property type="evidence" value="ECO:0007669"/>
    <property type="project" value="TreeGrafter"/>
</dbReference>
<keyword evidence="2" id="KW-1185">Reference proteome</keyword>
<dbReference type="AlphaFoldDB" id="A0A8C4NIK0"/>
<reference evidence="1" key="2">
    <citation type="submission" date="2025-09" db="UniProtKB">
        <authorList>
            <consortium name="Ensembl"/>
        </authorList>
    </citation>
    <scope>IDENTIFICATION</scope>
</reference>
<protein>
    <submittedName>
        <fullName evidence="1">Uncharacterized protein</fullName>
    </submittedName>
</protein>
<evidence type="ECO:0000313" key="2">
    <source>
        <dbReference type="Proteomes" id="UP000694388"/>
    </source>
</evidence>
<dbReference type="GeneTree" id="ENSGT00940000172339"/>
<organism evidence="1 2">
    <name type="scientific">Eptatretus burgeri</name>
    <name type="common">Inshore hagfish</name>
    <dbReference type="NCBI Taxonomy" id="7764"/>
    <lineage>
        <taxon>Eukaryota</taxon>
        <taxon>Metazoa</taxon>
        <taxon>Chordata</taxon>
        <taxon>Craniata</taxon>
        <taxon>Vertebrata</taxon>
        <taxon>Cyclostomata</taxon>
        <taxon>Myxini</taxon>
        <taxon>Myxiniformes</taxon>
        <taxon>Myxinidae</taxon>
        <taxon>Eptatretinae</taxon>
        <taxon>Eptatretus</taxon>
    </lineage>
</organism>
<reference evidence="1" key="1">
    <citation type="submission" date="2025-08" db="UniProtKB">
        <authorList>
            <consortium name="Ensembl"/>
        </authorList>
    </citation>
    <scope>IDENTIFICATION</scope>
</reference>
<dbReference type="Gene3D" id="3.60.15.10">
    <property type="entry name" value="Ribonuclease Z/Hydroxyacylglutathione hydrolase-like"/>
    <property type="match status" value="1"/>
</dbReference>
<dbReference type="GO" id="GO:0005739">
    <property type="term" value="C:mitochondrion"/>
    <property type="evidence" value="ECO:0007669"/>
    <property type="project" value="TreeGrafter"/>
</dbReference>
<dbReference type="Ensembl" id="ENSEBUT00000007757.1">
    <property type="protein sequence ID" value="ENSEBUP00000007281.1"/>
    <property type="gene ID" value="ENSEBUG00000004759.1"/>
</dbReference>
<evidence type="ECO:0000313" key="1">
    <source>
        <dbReference type="Ensembl" id="ENSEBUP00000007281.1"/>
    </source>
</evidence>
<dbReference type="PANTHER" id="PTHR43084:SF1">
    <property type="entry name" value="PERSULFIDE DIOXYGENASE ETHE1, MITOCHONDRIAL"/>
    <property type="match status" value="1"/>
</dbReference>
<dbReference type="PANTHER" id="PTHR43084">
    <property type="entry name" value="PERSULFIDE DIOXYGENASE ETHE1"/>
    <property type="match status" value="1"/>
</dbReference>
<sequence>MPCINAAFSLCLSPPLYYETKLFEPESCTYSYLLACKNTHEAVILDPVRETARRDAKLVQELGLNLKYASMNGMCGCLNVFFCLFFLHVRPR</sequence>
<dbReference type="GO" id="GO:0006749">
    <property type="term" value="P:glutathione metabolic process"/>
    <property type="evidence" value="ECO:0007669"/>
    <property type="project" value="TreeGrafter"/>
</dbReference>
<dbReference type="Proteomes" id="UP000694388">
    <property type="component" value="Unplaced"/>
</dbReference>
<accession>A0A8C4NIK0</accession>
<dbReference type="GO" id="GO:0070813">
    <property type="term" value="P:hydrogen sulfide metabolic process"/>
    <property type="evidence" value="ECO:0007669"/>
    <property type="project" value="TreeGrafter"/>
</dbReference>
<dbReference type="InterPro" id="IPR051682">
    <property type="entry name" value="Mito_Persulfide_Diox"/>
</dbReference>
<proteinExistence type="predicted"/>